<evidence type="ECO:0000256" key="1">
    <source>
        <dbReference type="ARBA" id="ARBA00022692"/>
    </source>
</evidence>
<keyword evidence="2 4" id="KW-1133">Transmembrane helix</keyword>
<feature type="transmembrane region" description="Helical" evidence="4">
    <location>
        <begin position="40"/>
        <end position="61"/>
    </location>
</feature>
<evidence type="ECO:0000256" key="3">
    <source>
        <dbReference type="ARBA" id="ARBA00023136"/>
    </source>
</evidence>
<dbReference type="PROSITE" id="PS51503">
    <property type="entry name" value="HIG1"/>
    <property type="match status" value="1"/>
</dbReference>
<dbReference type="Proteomes" id="UP000244081">
    <property type="component" value="Unassembled WGS sequence"/>
</dbReference>
<keyword evidence="3 4" id="KW-0472">Membrane</keyword>
<evidence type="ECO:0000256" key="4">
    <source>
        <dbReference type="SAM" id="Phobius"/>
    </source>
</evidence>
<gene>
    <name evidence="6" type="ORF">C8N35_1011561</name>
</gene>
<proteinExistence type="predicted"/>
<comment type="caution">
    <text evidence="6">The sequence shown here is derived from an EMBL/GenBank/DDBJ whole genome shotgun (WGS) entry which is preliminary data.</text>
</comment>
<keyword evidence="1 4" id="KW-0812">Transmembrane</keyword>
<dbReference type="Gene3D" id="6.10.140.1320">
    <property type="match status" value="1"/>
</dbReference>
<dbReference type="EMBL" id="QAYG01000001">
    <property type="protein sequence ID" value="PTW63507.1"/>
    <property type="molecule type" value="Genomic_DNA"/>
</dbReference>
<reference evidence="6 7" key="1">
    <citation type="submission" date="2018-04" db="EMBL/GenBank/DDBJ databases">
        <title>Genomic Encyclopedia of Archaeal and Bacterial Type Strains, Phase II (KMG-II): from individual species to whole genera.</title>
        <authorList>
            <person name="Goeker M."/>
        </authorList>
    </citation>
    <scope>NUCLEOTIDE SEQUENCE [LARGE SCALE GENOMIC DNA]</scope>
    <source>
        <strain evidence="6 7">DSM 23382</strain>
    </source>
</reference>
<dbReference type="NCBIfam" id="NF033233">
    <property type="entry name" value="twin_helix"/>
    <property type="match status" value="1"/>
</dbReference>
<evidence type="ECO:0000256" key="2">
    <source>
        <dbReference type="ARBA" id="ARBA00022989"/>
    </source>
</evidence>
<evidence type="ECO:0000259" key="5">
    <source>
        <dbReference type="PROSITE" id="PS51503"/>
    </source>
</evidence>
<dbReference type="AlphaFoldDB" id="A0A2T5VIC0"/>
<accession>A0A2T5VIC0</accession>
<evidence type="ECO:0000313" key="6">
    <source>
        <dbReference type="EMBL" id="PTW63507.1"/>
    </source>
</evidence>
<organism evidence="6 7">
    <name type="scientific">Breoghania corrubedonensis</name>
    <dbReference type="NCBI Taxonomy" id="665038"/>
    <lineage>
        <taxon>Bacteria</taxon>
        <taxon>Pseudomonadati</taxon>
        <taxon>Pseudomonadota</taxon>
        <taxon>Alphaproteobacteria</taxon>
        <taxon>Hyphomicrobiales</taxon>
        <taxon>Stappiaceae</taxon>
        <taxon>Breoghania</taxon>
    </lineage>
</organism>
<dbReference type="OrthoDB" id="7951376at2"/>
<keyword evidence="7" id="KW-1185">Reference proteome</keyword>
<dbReference type="InterPro" id="IPR007667">
    <property type="entry name" value="Hypoxia_induced_domain"/>
</dbReference>
<feature type="domain" description="HIG1" evidence="5">
    <location>
        <begin position="1"/>
        <end position="65"/>
    </location>
</feature>
<feature type="transmembrane region" description="Helical" evidence="4">
    <location>
        <begin position="6"/>
        <end position="28"/>
    </location>
</feature>
<sequence>MGQILYNLIPVGIGIVGLILIAGLFNMLRGGSPNVSQRLMRARVIAQALTIVLVLAAAYLIHGTG</sequence>
<dbReference type="Pfam" id="PF04588">
    <property type="entry name" value="HIG_1_N"/>
    <property type="match status" value="1"/>
</dbReference>
<name>A0A2T5VIC0_9HYPH</name>
<evidence type="ECO:0000313" key="7">
    <source>
        <dbReference type="Proteomes" id="UP000244081"/>
    </source>
</evidence>
<protein>
    <submittedName>
        <fullName evidence="6">Hypoxia induced protein</fullName>
    </submittedName>
</protein>
<dbReference type="RefSeq" id="WP_107988924.1">
    <property type="nucleotide sequence ID" value="NZ_QAYG01000001.1"/>
</dbReference>